<evidence type="ECO:0000256" key="1">
    <source>
        <dbReference type="ARBA" id="ARBA00004141"/>
    </source>
</evidence>
<evidence type="ECO:0000256" key="3">
    <source>
        <dbReference type="ARBA" id="ARBA00022692"/>
    </source>
</evidence>
<dbReference type="InterPro" id="IPR044770">
    <property type="entry name" value="MFS_spinster-like"/>
</dbReference>
<name>A0A0G4EWE0_VITBC</name>
<evidence type="ECO:0000256" key="8">
    <source>
        <dbReference type="SAM" id="Phobius"/>
    </source>
</evidence>
<feature type="transmembrane region" description="Helical" evidence="8">
    <location>
        <begin position="427"/>
        <end position="456"/>
    </location>
</feature>
<keyword evidence="11" id="KW-1185">Reference proteome</keyword>
<protein>
    <recommendedName>
        <fullName evidence="9">Major facilitator superfamily (MFS) profile domain-containing protein</fullName>
    </recommendedName>
</protein>
<feature type="transmembrane region" description="Helical" evidence="8">
    <location>
        <begin position="361"/>
        <end position="381"/>
    </location>
</feature>
<dbReference type="OMA" id="DKDKPFW"/>
<evidence type="ECO:0000259" key="9">
    <source>
        <dbReference type="PROSITE" id="PS50850"/>
    </source>
</evidence>
<dbReference type="InParanoid" id="A0A0G4EWE0"/>
<dbReference type="SUPFAM" id="SSF103473">
    <property type="entry name" value="MFS general substrate transporter"/>
    <property type="match status" value="1"/>
</dbReference>
<comment type="similarity">
    <text evidence="6">Belongs to the major facilitator superfamily. Spinster (TC 2.A.1.49) family.</text>
</comment>
<evidence type="ECO:0000256" key="6">
    <source>
        <dbReference type="ARBA" id="ARBA00024338"/>
    </source>
</evidence>
<evidence type="ECO:0000313" key="11">
    <source>
        <dbReference type="Proteomes" id="UP000041254"/>
    </source>
</evidence>
<dbReference type="OrthoDB" id="440755at2759"/>
<dbReference type="Proteomes" id="UP000041254">
    <property type="component" value="Unassembled WGS sequence"/>
</dbReference>
<proteinExistence type="inferred from homology"/>
<evidence type="ECO:0000256" key="2">
    <source>
        <dbReference type="ARBA" id="ARBA00022448"/>
    </source>
</evidence>
<feature type="compositionally biased region" description="Basic and acidic residues" evidence="7">
    <location>
        <begin position="569"/>
        <end position="582"/>
    </location>
</feature>
<keyword evidence="2" id="KW-0813">Transport</keyword>
<feature type="transmembrane region" description="Helical" evidence="8">
    <location>
        <begin position="477"/>
        <end position="500"/>
    </location>
</feature>
<dbReference type="Pfam" id="PF07690">
    <property type="entry name" value="MFS_1"/>
    <property type="match status" value="1"/>
</dbReference>
<comment type="subcellular location">
    <subcellularLocation>
        <location evidence="1">Membrane</location>
        <topology evidence="1">Multi-pass membrane protein</topology>
    </subcellularLocation>
</comment>
<evidence type="ECO:0000256" key="4">
    <source>
        <dbReference type="ARBA" id="ARBA00022989"/>
    </source>
</evidence>
<dbReference type="GO" id="GO:0022857">
    <property type="term" value="F:transmembrane transporter activity"/>
    <property type="evidence" value="ECO:0007669"/>
    <property type="project" value="InterPro"/>
</dbReference>
<accession>A0A0G4EWE0</accession>
<dbReference type="PhylomeDB" id="A0A0G4EWE0"/>
<dbReference type="STRING" id="1169540.A0A0G4EWE0"/>
<reference evidence="10 11" key="1">
    <citation type="submission" date="2014-11" db="EMBL/GenBank/DDBJ databases">
        <authorList>
            <person name="Zhu J."/>
            <person name="Qi W."/>
            <person name="Song R."/>
        </authorList>
    </citation>
    <scope>NUCLEOTIDE SEQUENCE [LARGE SCALE GENOMIC DNA]</scope>
</reference>
<feature type="domain" description="Major facilitator superfamily (MFS) profile" evidence="9">
    <location>
        <begin position="69"/>
        <end position="492"/>
    </location>
</feature>
<feature type="transmembrane region" description="Helical" evidence="8">
    <location>
        <begin position="226"/>
        <end position="246"/>
    </location>
</feature>
<organism evidence="10 11">
    <name type="scientific">Vitrella brassicaformis (strain CCMP3155)</name>
    <dbReference type="NCBI Taxonomy" id="1169540"/>
    <lineage>
        <taxon>Eukaryota</taxon>
        <taxon>Sar</taxon>
        <taxon>Alveolata</taxon>
        <taxon>Colpodellida</taxon>
        <taxon>Vitrellaceae</taxon>
        <taxon>Vitrella</taxon>
    </lineage>
</organism>
<dbReference type="EMBL" id="CDMY01000332">
    <property type="protein sequence ID" value="CEM02665.1"/>
    <property type="molecule type" value="Genomic_DNA"/>
</dbReference>
<evidence type="ECO:0000313" key="10">
    <source>
        <dbReference type="EMBL" id="CEM02665.1"/>
    </source>
</evidence>
<dbReference type="Gene3D" id="1.20.1250.20">
    <property type="entry name" value="MFS general substrate transporter like domains"/>
    <property type="match status" value="1"/>
</dbReference>
<dbReference type="PANTHER" id="PTHR23505">
    <property type="entry name" value="SPINSTER"/>
    <property type="match status" value="1"/>
</dbReference>
<dbReference type="InterPro" id="IPR020846">
    <property type="entry name" value="MFS_dom"/>
</dbReference>
<evidence type="ECO:0000256" key="5">
    <source>
        <dbReference type="ARBA" id="ARBA00023136"/>
    </source>
</evidence>
<dbReference type="FunCoup" id="A0A0G4EWE0">
    <property type="interactions" value="7"/>
</dbReference>
<dbReference type="PANTHER" id="PTHR23505:SF52">
    <property type="entry name" value="MAJOR FACILITATOR SUPERFAMILY PROTEIN"/>
    <property type="match status" value="1"/>
</dbReference>
<keyword evidence="3 8" id="KW-0812">Transmembrane</keyword>
<keyword evidence="5 8" id="KW-0472">Membrane</keyword>
<sequence length="582" mass="62833">MATAQEADDKCTVDIPSVPVTECLPSMAHASSATTWSQPSVWLADIVWPAIRPLQSKRLSLPSTNRRKTQNILNVACALDGADMQLLPSTFRALERELHLGPKDLGQLSLCQSLFQSLSAPVWGFLADRYSRQTVLAYGCILWGVFTIVLAASTRFWEMMSLRALNGMALASVGPLSQSMIADLFSVDERGRAFGWVQASQNTGAILGGVATTTISQMIILGMSGWRVGFIVVGLLSIALGVIISLTSMSIPRHGSAAADEQSGTGRRSAVVRGMARELRKIRNMARKPSFWGVVLQGVFGNVPWNAMAFFTLWYQYVGLQDYQAALAWAAKQAGAGVGGLIGGKIGDSLHSWNGNHGRPLTAQISVLLGMPMTAIVLQVIPRSPDWYIAFLACMFLLGMVASWASVATNRPILSDIVEPADRATIFAWLLAIEGASGSLFGAPSVAFMAEMFFGYEISDLAVKDMTEETRLHNVNALANSLTVAMLLPWAVCFLIYGSLHFTYRHDRLSPNQQSGFPQGGLFKEKQTPMNRGPDDDEEDGPSPVSRHGIVEIASFRSGIAEGGSDDGDALRERDRGVAEGA</sequence>
<dbReference type="InterPro" id="IPR036259">
    <property type="entry name" value="MFS_trans_sf"/>
</dbReference>
<feature type="transmembrane region" description="Helical" evidence="8">
    <location>
        <begin position="290"/>
        <end position="315"/>
    </location>
</feature>
<dbReference type="PROSITE" id="PS50850">
    <property type="entry name" value="MFS"/>
    <property type="match status" value="1"/>
</dbReference>
<evidence type="ECO:0000256" key="7">
    <source>
        <dbReference type="SAM" id="MobiDB-lite"/>
    </source>
</evidence>
<dbReference type="VEuPathDB" id="CryptoDB:Vbra_8397"/>
<feature type="transmembrane region" description="Helical" evidence="8">
    <location>
        <begin position="388"/>
        <end position="407"/>
    </location>
</feature>
<feature type="region of interest" description="Disordered" evidence="7">
    <location>
        <begin position="511"/>
        <end position="582"/>
    </location>
</feature>
<keyword evidence="4 8" id="KW-1133">Transmembrane helix</keyword>
<gene>
    <name evidence="10" type="ORF">Vbra_8397</name>
</gene>
<feature type="transmembrane region" description="Helical" evidence="8">
    <location>
        <begin position="135"/>
        <end position="157"/>
    </location>
</feature>
<dbReference type="AlphaFoldDB" id="A0A0G4EWE0"/>
<dbReference type="GO" id="GO:0016020">
    <property type="term" value="C:membrane"/>
    <property type="evidence" value="ECO:0007669"/>
    <property type="project" value="UniProtKB-SubCell"/>
</dbReference>
<dbReference type="InterPro" id="IPR011701">
    <property type="entry name" value="MFS"/>
</dbReference>